<dbReference type="InterPro" id="IPR013762">
    <property type="entry name" value="Integrase-like_cat_sf"/>
</dbReference>
<comment type="similarity">
    <text evidence="1">Belongs to the 'phage' integrase family.</text>
</comment>
<organism evidence="5">
    <name type="scientific">Siphoviridae sp. ctL7J9</name>
    <dbReference type="NCBI Taxonomy" id="2827845"/>
    <lineage>
        <taxon>Viruses</taxon>
        <taxon>Duplodnaviria</taxon>
        <taxon>Heunggongvirae</taxon>
        <taxon>Uroviricota</taxon>
        <taxon>Caudoviricetes</taxon>
    </lineage>
</organism>
<evidence type="ECO:0000259" key="4">
    <source>
        <dbReference type="PROSITE" id="PS51898"/>
    </source>
</evidence>
<evidence type="ECO:0000313" key="5">
    <source>
        <dbReference type="EMBL" id="DAF58401.1"/>
    </source>
</evidence>
<name>A0A8S5T584_9CAUD</name>
<dbReference type="PROSITE" id="PS51898">
    <property type="entry name" value="TYR_RECOMBINASE"/>
    <property type="match status" value="1"/>
</dbReference>
<dbReference type="InterPro" id="IPR010998">
    <property type="entry name" value="Integrase_recombinase_N"/>
</dbReference>
<dbReference type="GO" id="GO:0015074">
    <property type="term" value="P:DNA integration"/>
    <property type="evidence" value="ECO:0007669"/>
    <property type="project" value="InterPro"/>
</dbReference>
<proteinExistence type="inferred from homology"/>
<dbReference type="Gene3D" id="1.10.443.10">
    <property type="entry name" value="Intergrase catalytic core"/>
    <property type="match status" value="1"/>
</dbReference>
<protein>
    <submittedName>
        <fullName evidence="5">Integrase</fullName>
    </submittedName>
</protein>
<keyword evidence="3" id="KW-0233">DNA recombination</keyword>
<dbReference type="InterPro" id="IPR011010">
    <property type="entry name" value="DNA_brk_join_enz"/>
</dbReference>
<evidence type="ECO:0000256" key="2">
    <source>
        <dbReference type="ARBA" id="ARBA00023125"/>
    </source>
</evidence>
<dbReference type="GO" id="GO:0003677">
    <property type="term" value="F:DNA binding"/>
    <property type="evidence" value="ECO:0007669"/>
    <property type="project" value="UniProtKB-KW"/>
</dbReference>
<dbReference type="Pfam" id="PF00589">
    <property type="entry name" value="Phage_integrase"/>
    <property type="match status" value="1"/>
</dbReference>
<dbReference type="InterPro" id="IPR002104">
    <property type="entry name" value="Integrase_catalytic"/>
</dbReference>
<dbReference type="SUPFAM" id="SSF56349">
    <property type="entry name" value="DNA breaking-rejoining enzymes"/>
    <property type="match status" value="1"/>
</dbReference>
<reference evidence="5" key="1">
    <citation type="journal article" date="2021" name="Proc. Natl. Acad. Sci. U.S.A.">
        <title>A Catalog of Tens of Thousands of Viruses from Human Metagenomes Reveals Hidden Associations with Chronic Diseases.</title>
        <authorList>
            <person name="Tisza M.J."/>
            <person name="Buck C.B."/>
        </authorList>
    </citation>
    <scope>NUCLEOTIDE SEQUENCE</scope>
    <source>
        <strain evidence="5">CtL7J9</strain>
    </source>
</reference>
<evidence type="ECO:0000256" key="1">
    <source>
        <dbReference type="ARBA" id="ARBA00008857"/>
    </source>
</evidence>
<sequence>MICRKCKADVPDGPYCLRCGAKQVAVARNTKSRGNGQGSVYRLPNGKYKAIRVQMYLDETGKSRRRTVSRTFARKKDAVDALPLLDPSQRSAAKVEKKQKTTWKALYDLWLPTHRAGPDTLGNYKAAMKYFAPLYFERCGDIDVDDLQDCLDECPRGKATRRNMKTTAGLIYKYGIPRGYFPEKLNLSEYLTVTGDEGAGGVGLPMDYLETIRGAVGNVPGADYVLAQCYLGFRPSEFLALDVSDYDRTQRCFTGGAKTDAGKGRTVTVSPKIQSIIDQRIGERATGQVFCAADGKALDLKAYRQMFYDLLDALKLSNPTFDVNGHQKHTYTPHSCRHTFATLMKRVAGSDKDKLSLIGHASEEQLRYYQDVDLDDLRQITDKI</sequence>
<dbReference type="CDD" id="cd00397">
    <property type="entry name" value="DNA_BRE_C"/>
    <property type="match status" value="1"/>
</dbReference>
<feature type="domain" description="Tyr recombinase" evidence="4">
    <location>
        <begin position="199"/>
        <end position="382"/>
    </location>
</feature>
<keyword evidence="2" id="KW-0238">DNA-binding</keyword>
<evidence type="ECO:0000256" key="3">
    <source>
        <dbReference type="ARBA" id="ARBA00023172"/>
    </source>
</evidence>
<dbReference type="GO" id="GO:0006310">
    <property type="term" value="P:DNA recombination"/>
    <property type="evidence" value="ECO:0007669"/>
    <property type="project" value="UniProtKB-KW"/>
</dbReference>
<dbReference type="Gene3D" id="1.10.150.130">
    <property type="match status" value="1"/>
</dbReference>
<accession>A0A8S5T584</accession>
<dbReference type="EMBL" id="BK032752">
    <property type="protein sequence ID" value="DAF58401.1"/>
    <property type="molecule type" value="Genomic_DNA"/>
</dbReference>